<dbReference type="AlphaFoldDB" id="A0A653DMZ5"/>
<evidence type="ECO:0000313" key="2">
    <source>
        <dbReference type="Proteomes" id="UP000410492"/>
    </source>
</evidence>
<feature type="non-terminal residue" evidence="1">
    <location>
        <position position="1"/>
    </location>
</feature>
<keyword evidence="2" id="KW-1185">Reference proteome</keyword>
<name>A0A653DMZ5_CALMS</name>
<proteinExistence type="predicted"/>
<sequence length="40" mass="4565">IVRCHCVKVLDRRFGTAALLRALIIDKLKRTSAVKHSVFE</sequence>
<dbReference type="Proteomes" id="UP000410492">
    <property type="component" value="Unassembled WGS sequence"/>
</dbReference>
<organism evidence="1 2">
    <name type="scientific">Callosobruchus maculatus</name>
    <name type="common">Southern cowpea weevil</name>
    <name type="synonym">Pulse bruchid</name>
    <dbReference type="NCBI Taxonomy" id="64391"/>
    <lineage>
        <taxon>Eukaryota</taxon>
        <taxon>Metazoa</taxon>
        <taxon>Ecdysozoa</taxon>
        <taxon>Arthropoda</taxon>
        <taxon>Hexapoda</taxon>
        <taxon>Insecta</taxon>
        <taxon>Pterygota</taxon>
        <taxon>Neoptera</taxon>
        <taxon>Endopterygota</taxon>
        <taxon>Coleoptera</taxon>
        <taxon>Polyphaga</taxon>
        <taxon>Cucujiformia</taxon>
        <taxon>Chrysomeloidea</taxon>
        <taxon>Chrysomelidae</taxon>
        <taxon>Bruchinae</taxon>
        <taxon>Bruchini</taxon>
        <taxon>Callosobruchus</taxon>
    </lineage>
</organism>
<gene>
    <name evidence="1" type="ORF">CALMAC_LOCUS18669</name>
</gene>
<reference evidence="1 2" key="1">
    <citation type="submission" date="2019-01" db="EMBL/GenBank/DDBJ databases">
        <authorList>
            <person name="Sayadi A."/>
        </authorList>
    </citation>
    <scope>NUCLEOTIDE SEQUENCE [LARGE SCALE GENOMIC DNA]</scope>
</reference>
<accession>A0A653DMZ5</accession>
<evidence type="ECO:0000313" key="1">
    <source>
        <dbReference type="EMBL" id="VEN61197.1"/>
    </source>
</evidence>
<protein>
    <submittedName>
        <fullName evidence="1">Uncharacterized protein</fullName>
    </submittedName>
</protein>
<dbReference type="EMBL" id="CAACVG010013070">
    <property type="protein sequence ID" value="VEN61197.1"/>
    <property type="molecule type" value="Genomic_DNA"/>
</dbReference>